<evidence type="ECO:0000256" key="8">
    <source>
        <dbReference type="RuleBase" id="RU363075"/>
    </source>
</evidence>
<dbReference type="InterPro" id="IPR005599">
    <property type="entry name" value="GPI_mannosylTrfase"/>
</dbReference>
<evidence type="ECO:0000256" key="4">
    <source>
        <dbReference type="ARBA" id="ARBA00022692"/>
    </source>
</evidence>
<dbReference type="GO" id="GO:0016757">
    <property type="term" value="F:glycosyltransferase activity"/>
    <property type="evidence" value="ECO:0007669"/>
    <property type="project" value="UniProtKB-KW"/>
</dbReference>
<evidence type="ECO:0000256" key="7">
    <source>
        <dbReference type="ARBA" id="ARBA00023136"/>
    </source>
</evidence>
<keyword evidence="4 8" id="KW-0812">Transmembrane</keyword>
<evidence type="ECO:0000256" key="5">
    <source>
        <dbReference type="ARBA" id="ARBA00022824"/>
    </source>
</evidence>
<reference evidence="9" key="1">
    <citation type="submission" date="2015-12" db="EMBL/GenBank/DDBJ databases">
        <title>Update maize B73 reference genome by single molecule sequencing technologies.</title>
        <authorList>
            <consortium name="Maize Genome Sequencing Project"/>
            <person name="Ware D."/>
        </authorList>
    </citation>
    <scope>NUCLEOTIDE SEQUENCE</scope>
    <source>
        <tissue evidence="9">Seedling</tissue>
    </source>
</reference>
<organism evidence="9">
    <name type="scientific">Zea mays</name>
    <name type="common">Maize</name>
    <dbReference type="NCBI Taxonomy" id="4577"/>
    <lineage>
        <taxon>Eukaryota</taxon>
        <taxon>Viridiplantae</taxon>
        <taxon>Streptophyta</taxon>
        <taxon>Embryophyta</taxon>
        <taxon>Tracheophyta</taxon>
        <taxon>Spermatophyta</taxon>
        <taxon>Magnoliopsida</taxon>
        <taxon>Liliopsida</taxon>
        <taxon>Poales</taxon>
        <taxon>Poaceae</taxon>
        <taxon>PACMAD clade</taxon>
        <taxon>Panicoideae</taxon>
        <taxon>Andropogonodae</taxon>
        <taxon>Andropogoneae</taxon>
        <taxon>Tripsacinae</taxon>
        <taxon>Zea</taxon>
    </lineage>
</organism>
<dbReference type="Pfam" id="PF03901">
    <property type="entry name" value="Glyco_transf_22"/>
    <property type="match status" value="1"/>
</dbReference>
<keyword evidence="7 8" id="KW-0472">Membrane</keyword>
<dbReference type="EMBL" id="CM000781">
    <property type="protein sequence ID" value="AQK67792.1"/>
    <property type="molecule type" value="Genomic_DNA"/>
</dbReference>
<evidence type="ECO:0000313" key="9">
    <source>
        <dbReference type="EMBL" id="AQK67792.1"/>
    </source>
</evidence>
<comment type="similarity">
    <text evidence="8">Belongs to the glycosyltransferase 22 family.</text>
</comment>
<feature type="transmembrane region" description="Helical" evidence="8">
    <location>
        <begin position="30"/>
        <end position="48"/>
    </location>
</feature>
<sequence>MFSGYCLASMSRSKGKNQHRKDSLSRMQPFVILLVITNVPMALYMSLFHQRGTEDAMYYLSKEAHDGRVRSVLFLMPCHSTPYYSTLHYNLPMRFLDCTPSDSKGTLDESDRFLTSPSEFVGEVFGNLSAFSHIVIFESEERHVLQLLLHNSFLEMRRFFHSHFKVDRDLQSAVVVYSRRNVL</sequence>
<keyword evidence="3 9" id="KW-0808">Transferase</keyword>
<keyword evidence="2 8" id="KW-0328">Glycosyltransferase</keyword>
<dbReference type="AlphaFoldDB" id="A0A1D6GYE9"/>
<evidence type="ECO:0000256" key="6">
    <source>
        <dbReference type="ARBA" id="ARBA00022989"/>
    </source>
</evidence>
<evidence type="ECO:0000256" key="1">
    <source>
        <dbReference type="ARBA" id="ARBA00004477"/>
    </source>
</evidence>
<gene>
    <name evidence="9" type="ORF">ZEAMMB73_Zm00001d014973</name>
</gene>
<dbReference type="PANTHER" id="PTHR22760:SF4">
    <property type="entry name" value="GPI MANNOSYLTRANSFERASE 3"/>
    <property type="match status" value="1"/>
</dbReference>
<comment type="caution">
    <text evidence="8">Lacks conserved residue(s) required for the propagation of feature annotation.</text>
</comment>
<dbReference type="PANTHER" id="PTHR22760">
    <property type="entry name" value="GLYCOSYLTRANSFERASE"/>
    <property type="match status" value="1"/>
</dbReference>
<evidence type="ECO:0000256" key="2">
    <source>
        <dbReference type="ARBA" id="ARBA00022676"/>
    </source>
</evidence>
<accession>A0A1D6GYE9</accession>
<name>A0A1D6GYE9_MAIZE</name>
<keyword evidence="6 8" id="KW-1133">Transmembrane helix</keyword>
<dbReference type="EC" id="2.4.1.-" evidence="8"/>
<protein>
    <recommendedName>
        <fullName evidence="8">Mannosyltransferase</fullName>
        <ecNumber evidence="8">2.4.1.-</ecNumber>
    </recommendedName>
</protein>
<keyword evidence="5 8" id="KW-0256">Endoplasmic reticulum</keyword>
<comment type="subcellular location">
    <subcellularLocation>
        <location evidence="1 8">Endoplasmic reticulum membrane</location>
        <topology evidence="1 8">Multi-pass membrane protein</topology>
    </subcellularLocation>
</comment>
<evidence type="ECO:0000256" key="3">
    <source>
        <dbReference type="ARBA" id="ARBA00022679"/>
    </source>
</evidence>
<proteinExistence type="inferred from homology"/>
<dbReference type="GO" id="GO:0005789">
    <property type="term" value="C:endoplasmic reticulum membrane"/>
    <property type="evidence" value="ECO:0007669"/>
    <property type="project" value="UniProtKB-SubCell"/>
</dbReference>